<dbReference type="Proteomes" id="UP000315017">
    <property type="component" value="Chromosome"/>
</dbReference>
<gene>
    <name evidence="1" type="ORF">ETAA8_31340</name>
</gene>
<evidence type="ECO:0000313" key="2">
    <source>
        <dbReference type="Proteomes" id="UP000315017"/>
    </source>
</evidence>
<keyword evidence="2" id="KW-1185">Reference proteome</keyword>
<dbReference type="EMBL" id="CP036274">
    <property type="protein sequence ID" value="QDU28042.1"/>
    <property type="molecule type" value="Genomic_DNA"/>
</dbReference>
<sequence length="110" mass="12619">MDVDTERLLSSPTFAFSVRKCTSDMRCHITFPRPKDESLATFPKRLLMDEARGWKVGRFRLTESFPPEVWEATIELPDNFAPHDLRATVISSDVLAFNPETHMLTLEPLP</sequence>
<accession>A0A517YD42</accession>
<reference evidence="1 2" key="1">
    <citation type="submission" date="2019-02" db="EMBL/GenBank/DDBJ databases">
        <title>Deep-cultivation of Planctomycetes and their phenomic and genomic characterization uncovers novel biology.</title>
        <authorList>
            <person name="Wiegand S."/>
            <person name="Jogler M."/>
            <person name="Boedeker C."/>
            <person name="Pinto D."/>
            <person name="Vollmers J."/>
            <person name="Rivas-Marin E."/>
            <person name="Kohn T."/>
            <person name="Peeters S.H."/>
            <person name="Heuer A."/>
            <person name="Rast P."/>
            <person name="Oberbeckmann S."/>
            <person name="Bunk B."/>
            <person name="Jeske O."/>
            <person name="Meyerdierks A."/>
            <person name="Storesund J.E."/>
            <person name="Kallscheuer N."/>
            <person name="Luecker S."/>
            <person name="Lage O.M."/>
            <person name="Pohl T."/>
            <person name="Merkel B.J."/>
            <person name="Hornburger P."/>
            <person name="Mueller R.-W."/>
            <person name="Bruemmer F."/>
            <person name="Labrenz M."/>
            <person name="Spormann A.M."/>
            <person name="Op den Camp H."/>
            <person name="Overmann J."/>
            <person name="Amann R."/>
            <person name="Jetten M.S.M."/>
            <person name="Mascher T."/>
            <person name="Medema M.H."/>
            <person name="Devos D.P."/>
            <person name="Kaster A.-K."/>
            <person name="Ovreas L."/>
            <person name="Rohde M."/>
            <person name="Galperin M.Y."/>
            <person name="Jogler C."/>
        </authorList>
    </citation>
    <scope>NUCLEOTIDE SEQUENCE [LARGE SCALE GENOMIC DNA]</scope>
    <source>
        <strain evidence="1 2">ETA_A8</strain>
    </source>
</reference>
<proteinExistence type="predicted"/>
<organism evidence="1 2">
    <name type="scientific">Anatilimnocola aggregata</name>
    <dbReference type="NCBI Taxonomy" id="2528021"/>
    <lineage>
        <taxon>Bacteria</taxon>
        <taxon>Pseudomonadati</taxon>
        <taxon>Planctomycetota</taxon>
        <taxon>Planctomycetia</taxon>
        <taxon>Pirellulales</taxon>
        <taxon>Pirellulaceae</taxon>
        <taxon>Anatilimnocola</taxon>
    </lineage>
</organism>
<dbReference type="AlphaFoldDB" id="A0A517YD42"/>
<name>A0A517YD42_9BACT</name>
<dbReference type="KEGG" id="aagg:ETAA8_31340"/>
<evidence type="ECO:0000313" key="1">
    <source>
        <dbReference type="EMBL" id="QDU28042.1"/>
    </source>
</evidence>
<protein>
    <submittedName>
        <fullName evidence="1">Uncharacterized protein</fullName>
    </submittedName>
</protein>